<sequence length="82" mass="9661">MFKGFGTWLGLEKTSEDKESHSVEQEEKVVEAQNEDKRNFLRDPPAGVQFHFDMEQMYPLAAVMLEEDQLLNRMRFDLVPKQ</sequence>
<evidence type="ECO:0000313" key="2">
    <source>
        <dbReference type="EMBL" id="MEQ2164479.1"/>
    </source>
</evidence>
<feature type="region of interest" description="Disordered" evidence="1">
    <location>
        <begin position="1"/>
        <end position="24"/>
    </location>
</feature>
<comment type="caution">
    <text evidence="2">The sequence shown here is derived from an EMBL/GenBank/DDBJ whole genome shotgun (WGS) entry which is preliminary data.</text>
</comment>
<dbReference type="Gene3D" id="1.10.3970.10">
    <property type="entry name" value="BSD domain"/>
    <property type="match status" value="1"/>
</dbReference>
<dbReference type="InterPro" id="IPR035925">
    <property type="entry name" value="BSD_dom_sf"/>
</dbReference>
<keyword evidence="3" id="KW-1185">Reference proteome</keyword>
<accession>A0ABV0MZC7</accession>
<dbReference type="Proteomes" id="UP001476798">
    <property type="component" value="Unassembled WGS sequence"/>
</dbReference>
<gene>
    <name evidence="2" type="primary">SYAP1</name>
    <name evidence="2" type="ORF">GOODEAATRI_007012</name>
</gene>
<dbReference type="EMBL" id="JAHRIO010020336">
    <property type="protein sequence ID" value="MEQ2164479.1"/>
    <property type="molecule type" value="Genomic_DNA"/>
</dbReference>
<evidence type="ECO:0000313" key="3">
    <source>
        <dbReference type="Proteomes" id="UP001476798"/>
    </source>
</evidence>
<feature type="compositionally biased region" description="Basic and acidic residues" evidence="1">
    <location>
        <begin position="13"/>
        <end position="24"/>
    </location>
</feature>
<protein>
    <submittedName>
        <fullName evidence="2">Synapse-associated protein 1</fullName>
    </submittedName>
</protein>
<reference evidence="2 3" key="1">
    <citation type="submission" date="2021-06" db="EMBL/GenBank/DDBJ databases">
        <authorList>
            <person name="Palmer J.M."/>
        </authorList>
    </citation>
    <scope>NUCLEOTIDE SEQUENCE [LARGE SCALE GENOMIC DNA]</scope>
    <source>
        <strain evidence="2 3">GA_2019</strain>
        <tissue evidence="2">Muscle</tissue>
    </source>
</reference>
<organism evidence="2 3">
    <name type="scientific">Goodea atripinnis</name>
    <dbReference type="NCBI Taxonomy" id="208336"/>
    <lineage>
        <taxon>Eukaryota</taxon>
        <taxon>Metazoa</taxon>
        <taxon>Chordata</taxon>
        <taxon>Craniata</taxon>
        <taxon>Vertebrata</taxon>
        <taxon>Euteleostomi</taxon>
        <taxon>Actinopterygii</taxon>
        <taxon>Neopterygii</taxon>
        <taxon>Teleostei</taxon>
        <taxon>Neoteleostei</taxon>
        <taxon>Acanthomorphata</taxon>
        <taxon>Ovalentaria</taxon>
        <taxon>Atherinomorphae</taxon>
        <taxon>Cyprinodontiformes</taxon>
        <taxon>Goodeidae</taxon>
        <taxon>Goodea</taxon>
    </lineage>
</organism>
<name>A0ABV0MZC7_9TELE</name>
<proteinExistence type="predicted"/>
<evidence type="ECO:0000256" key="1">
    <source>
        <dbReference type="SAM" id="MobiDB-lite"/>
    </source>
</evidence>
<dbReference type="SUPFAM" id="SSF140383">
    <property type="entry name" value="BSD domain-like"/>
    <property type="match status" value="1"/>
</dbReference>